<sequence length="211" mass="24778">MQKKQIQREFVQPEGTTWIQRESMKCQSELEGDCLENYYKFVDESSTLKHGGLNKQELEKIRHESEMLWLNLKKSIKNNKSKVAGDSSPYGIPNHLDINLRITYMRYLDLIEYYHQNVKDRRDLKENGNSGKDEVVNETDGLDTANGSQKFKWMRFQAIWDFPPMCGPYFWFTNFTILGTKTRVVTPESEPKEDEVNYEDQAILDVRMDGS</sequence>
<evidence type="ECO:0000313" key="2">
    <source>
        <dbReference type="Proteomes" id="UP001056120"/>
    </source>
</evidence>
<dbReference type="Proteomes" id="UP001056120">
    <property type="component" value="Linkage Group LG01"/>
</dbReference>
<gene>
    <name evidence="1" type="ORF">L1987_02043</name>
</gene>
<reference evidence="1 2" key="2">
    <citation type="journal article" date="2022" name="Mol. Ecol. Resour.">
        <title>The genomes of chicory, endive, great burdock and yacon provide insights into Asteraceae paleo-polyploidization history and plant inulin production.</title>
        <authorList>
            <person name="Fan W."/>
            <person name="Wang S."/>
            <person name="Wang H."/>
            <person name="Wang A."/>
            <person name="Jiang F."/>
            <person name="Liu H."/>
            <person name="Zhao H."/>
            <person name="Xu D."/>
            <person name="Zhang Y."/>
        </authorList>
    </citation>
    <scope>NUCLEOTIDE SEQUENCE [LARGE SCALE GENOMIC DNA]</scope>
    <source>
        <strain evidence="2">cv. Yunnan</strain>
        <tissue evidence="1">Leaves</tissue>
    </source>
</reference>
<protein>
    <submittedName>
        <fullName evidence="1">Uncharacterized protein</fullName>
    </submittedName>
</protein>
<accession>A0ACB9K6Q4</accession>
<reference evidence="2" key="1">
    <citation type="journal article" date="2022" name="Mol. Ecol. Resour.">
        <title>The genomes of chicory, endive, great burdock and yacon provide insights into Asteraceae palaeo-polyploidization history and plant inulin production.</title>
        <authorList>
            <person name="Fan W."/>
            <person name="Wang S."/>
            <person name="Wang H."/>
            <person name="Wang A."/>
            <person name="Jiang F."/>
            <person name="Liu H."/>
            <person name="Zhao H."/>
            <person name="Xu D."/>
            <person name="Zhang Y."/>
        </authorList>
    </citation>
    <scope>NUCLEOTIDE SEQUENCE [LARGE SCALE GENOMIC DNA]</scope>
    <source>
        <strain evidence="2">cv. Yunnan</strain>
    </source>
</reference>
<dbReference type="EMBL" id="CM042018">
    <property type="protein sequence ID" value="KAI3827954.1"/>
    <property type="molecule type" value="Genomic_DNA"/>
</dbReference>
<organism evidence="1 2">
    <name type="scientific">Smallanthus sonchifolius</name>
    <dbReference type="NCBI Taxonomy" id="185202"/>
    <lineage>
        <taxon>Eukaryota</taxon>
        <taxon>Viridiplantae</taxon>
        <taxon>Streptophyta</taxon>
        <taxon>Embryophyta</taxon>
        <taxon>Tracheophyta</taxon>
        <taxon>Spermatophyta</taxon>
        <taxon>Magnoliopsida</taxon>
        <taxon>eudicotyledons</taxon>
        <taxon>Gunneridae</taxon>
        <taxon>Pentapetalae</taxon>
        <taxon>asterids</taxon>
        <taxon>campanulids</taxon>
        <taxon>Asterales</taxon>
        <taxon>Asteraceae</taxon>
        <taxon>Asteroideae</taxon>
        <taxon>Heliantheae alliance</taxon>
        <taxon>Millerieae</taxon>
        <taxon>Smallanthus</taxon>
    </lineage>
</organism>
<keyword evidence="2" id="KW-1185">Reference proteome</keyword>
<comment type="caution">
    <text evidence="1">The sequence shown here is derived from an EMBL/GenBank/DDBJ whole genome shotgun (WGS) entry which is preliminary data.</text>
</comment>
<name>A0ACB9K6Q4_9ASTR</name>
<proteinExistence type="predicted"/>
<evidence type="ECO:0000313" key="1">
    <source>
        <dbReference type="EMBL" id="KAI3827954.1"/>
    </source>
</evidence>